<dbReference type="EMBL" id="JANPWB010000009">
    <property type="protein sequence ID" value="KAJ1154251.1"/>
    <property type="molecule type" value="Genomic_DNA"/>
</dbReference>
<organism evidence="1 2">
    <name type="scientific">Pleurodeles waltl</name>
    <name type="common">Iberian ribbed newt</name>
    <dbReference type="NCBI Taxonomy" id="8319"/>
    <lineage>
        <taxon>Eukaryota</taxon>
        <taxon>Metazoa</taxon>
        <taxon>Chordata</taxon>
        <taxon>Craniata</taxon>
        <taxon>Vertebrata</taxon>
        <taxon>Euteleostomi</taxon>
        <taxon>Amphibia</taxon>
        <taxon>Batrachia</taxon>
        <taxon>Caudata</taxon>
        <taxon>Salamandroidea</taxon>
        <taxon>Salamandridae</taxon>
        <taxon>Pleurodelinae</taxon>
        <taxon>Pleurodeles</taxon>
    </lineage>
</organism>
<accession>A0AAV7RN51</accession>
<gene>
    <name evidence="1" type="ORF">NDU88_007005</name>
</gene>
<comment type="caution">
    <text evidence="1">The sequence shown here is derived from an EMBL/GenBank/DDBJ whole genome shotgun (WGS) entry which is preliminary data.</text>
</comment>
<evidence type="ECO:0000313" key="1">
    <source>
        <dbReference type="EMBL" id="KAJ1154251.1"/>
    </source>
</evidence>
<reference evidence="1" key="1">
    <citation type="journal article" date="2022" name="bioRxiv">
        <title>Sequencing and chromosome-scale assembly of the giantPleurodeles waltlgenome.</title>
        <authorList>
            <person name="Brown T."/>
            <person name="Elewa A."/>
            <person name="Iarovenko S."/>
            <person name="Subramanian E."/>
            <person name="Araus A.J."/>
            <person name="Petzold A."/>
            <person name="Susuki M."/>
            <person name="Suzuki K.-i.T."/>
            <person name="Hayashi T."/>
            <person name="Toyoda A."/>
            <person name="Oliveira C."/>
            <person name="Osipova E."/>
            <person name="Leigh N.D."/>
            <person name="Simon A."/>
            <person name="Yun M.H."/>
        </authorList>
    </citation>
    <scope>NUCLEOTIDE SEQUENCE</scope>
    <source>
        <strain evidence="1">20211129_DDA</strain>
        <tissue evidence="1">Liver</tissue>
    </source>
</reference>
<evidence type="ECO:0000313" key="2">
    <source>
        <dbReference type="Proteomes" id="UP001066276"/>
    </source>
</evidence>
<protein>
    <submittedName>
        <fullName evidence="1">Uncharacterized protein</fullName>
    </submittedName>
</protein>
<sequence length="79" mass="8758">MYTSRAHHVLSFYTDFLSGRLCVVMRLYRSSASMLSCYRSAPLLLHGSSELPTTVISSRCHLVSHCCSVCRHGGASSYL</sequence>
<dbReference type="AlphaFoldDB" id="A0AAV7RN51"/>
<dbReference type="Proteomes" id="UP001066276">
    <property type="component" value="Chromosome 5"/>
</dbReference>
<name>A0AAV7RN51_PLEWA</name>
<proteinExistence type="predicted"/>
<keyword evidence="2" id="KW-1185">Reference proteome</keyword>